<proteinExistence type="predicted"/>
<dbReference type="Proteomes" id="UP000650467">
    <property type="component" value="Unassembled WGS sequence"/>
</dbReference>
<gene>
    <name evidence="2" type="ORF">HXX76_006440</name>
</gene>
<feature type="region of interest" description="Disordered" evidence="1">
    <location>
        <begin position="971"/>
        <end position="1002"/>
    </location>
</feature>
<dbReference type="OrthoDB" id="545322at2759"/>
<evidence type="ECO:0000313" key="3">
    <source>
        <dbReference type="Proteomes" id="UP000650467"/>
    </source>
</evidence>
<dbReference type="EMBL" id="JAEHOC010000012">
    <property type="protein sequence ID" value="KAG2436921.1"/>
    <property type="molecule type" value="Genomic_DNA"/>
</dbReference>
<feature type="compositionally biased region" description="Low complexity" evidence="1">
    <location>
        <begin position="979"/>
        <end position="993"/>
    </location>
</feature>
<feature type="region of interest" description="Disordered" evidence="1">
    <location>
        <begin position="591"/>
        <end position="615"/>
    </location>
</feature>
<evidence type="ECO:0000313" key="2">
    <source>
        <dbReference type="EMBL" id="KAG2436921.1"/>
    </source>
</evidence>
<comment type="caution">
    <text evidence="2">The sequence shown here is derived from an EMBL/GenBank/DDBJ whole genome shotgun (WGS) entry which is preliminary data.</text>
</comment>
<dbReference type="AlphaFoldDB" id="A0A835T3Z2"/>
<feature type="region of interest" description="Disordered" evidence="1">
    <location>
        <begin position="532"/>
        <end position="565"/>
    </location>
</feature>
<reference evidence="2" key="1">
    <citation type="journal article" date="2020" name="bioRxiv">
        <title>Comparative genomics of Chlamydomonas.</title>
        <authorList>
            <person name="Craig R.J."/>
            <person name="Hasan A.R."/>
            <person name="Ness R.W."/>
            <person name="Keightley P.D."/>
        </authorList>
    </citation>
    <scope>NUCLEOTIDE SEQUENCE</scope>
    <source>
        <strain evidence="2">SAG 7.73</strain>
    </source>
</reference>
<feature type="compositionally biased region" description="Gly residues" evidence="1">
    <location>
        <begin position="1236"/>
        <end position="1247"/>
    </location>
</feature>
<accession>A0A835T3Z2</accession>
<name>A0A835T3Z2_CHLIN</name>
<feature type="region of interest" description="Disordered" evidence="1">
    <location>
        <begin position="1236"/>
        <end position="1257"/>
    </location>
</feature>
<feature type="compositionally biased region" description="Acidic residues" evidence="1">
    <location>
        <begin position="533"/>
        <end position="555"/>
    </location>
</feature>
<sequence length="1257" mass="124849">MAVFGVCKAMDPTQSLNLPKATVLEKFPCEGGPIAQLLFLARHALKLNVELLRLRGDLTWASWSQAFWLLRFLSALLLPHKLHITLAAPLATYLTRAGPLVALVLAGPGRPLSPINAYFVFGFGGVGDAFLALTQPTLHVWPELAYNALNLLAVALLCRWHGAASPDLPARLEQQLLMRLALIAGVHCLSWVRRARARDAAAGAGSGVEAGGTAASALAGPAAGGGEAAAGASSGGGIGGGVAALLAGACPGSSSEPFAACAKAGTCKAGGSSSGAGAGESVLPEPTGVPDAAVHVAVPAACAAGDGQRCTCDPKSPCHNAGLPKPHPAITPAAAPAAAACAASFAAADAAADAIRMAQRCLAEADADPMPALPLVPPPYRSAVRRRTTRIKIPGCEPGQIGAGFTQRLQTLAAERGVMLSGVYIREGCIELVLDELSWSQRPAAAAAAAAADMVRLGVESGYLDSDHLLGEEVTRGAQLAAAAAAMVAPPPPAGAAAGSPAASAGVQALLAELERELAAWEGAWGVPRATTEEAEMEVEEVEEHASGEEEEPEEGQGLGRRGNSAPIALAGGGAVGVWDLDAVVSALHLSSDSDGSNSAGGAGGSSNNNNSRSVRVDISAVTQQVASMGRAAAAARGSDSAFDLHEPLVVELQPRALLLPPPPPAAGPAATAATAAAAAGADAKAEAEQEQPVARLRAVVSGHAPLPALSVGAGADGAAAAAGNADADAAADAPVEVVLRCGGEYLRARVATDTAPPAAAADNGAAAAVPVTTYEVELMQRPQCGAGAGCVMVLELRAKGRLGHILPVLLLSGGGGGAADHQHDGAAAIVDELQALAAAVYGMRAARSRNGMAVGELDDLLLDLGTWMAAPTATTAATAATAAPTVTAAAPTAAAVSQRFQLELGADLLRYADATGALPATARRLRGDLARAIDALRRSRPPAAAPAAAAVADAAPAAAAVAAAAGGGEGGAGGEGAGASSAPPATAAALPAAGPPPGAVQRPRFAKALQEALGLAALGRAGAEAAAEEAAYQAYAEPLIFAQGHVIQAVEALSLAALLFRARHDLLSPGNLTTLAGCCTGTATSLAWLMLPRQAWVRLVNAAKVPRYLMYMLSKLMIGCLGFPTPPGLVPYQLGPAMLVMEGVILPGSNLLPFPAALAITLAKWPLAIAMMLGSGATDDVAAAALIAARAALVALATTALCHAYLRYSFSFQRCRRAQAAAAGGAAGAASGLRGASGAGGSGGALAVGSGKDKVE</sequence>
<keyword evidence="3" id="KW-1185">Reference proteome</keyword>
<protein>
    <submittedName>
        <fullName evidence="2">Uncharacterized protein</fullName>
    </submittedName>
</protein>
<organism evidence="2 3">
    <name type="scientific">Chlamydomonas incerta</name>
    <dbReference type="NCBI Taxonomy" id="51695"/>
    <lineage>
        <taxon>Eukaryota</taxon>
        <taxon>Viridiplantae</taxon>
        <taxon>Chlorophyta</taxon>
        <taxon>core chlorophytes</taxon>
        <taxon>Chlorophyceae</taxon>
        <taxon>CS clade</taxon>
        <taxon>Chlamydomonadales</taxon>
        <taxon>Chlamydomonadaceae</taxon>
        <taxon>Chlamydomonas</taxon>
    </lineage>
</organism>
<evidence type="ECO:0000256" key="1">
    <source>
        <dbReference type="SAM" id="MobiDB-lite"/>
    </source>
</evidence>